<evidence type="ECO:0008006" key="5">
    <source>
        <dbReference type="Google" id="ProtNLM"/>
    </source>
</evidence>
<evidence type="ECO:0000256" key="2">
    <source>
        <dbReference type="SAM" id="Phobius"/>
    </source>
</evidence>
<keyword evidence="2" id="KW-1133">Transmembrane helix</keyword>
<reference evidence="4" key="1">
    <citation type="journal article" date="2019" name="Int. J. Syst. Evol. Microbiol.">
        <title>The Global Catalogue of Microorganisms (GCM) 10K type strain sequencing project: providing services to taxonomists for standard genome sequencing and annotation.</title>
        <authorList>
            <consortium name="The Broad Institute Genomics Platform"/>
            <consortium name="The Broad Institute Genome Sequencing Center for Infectious Disease"/>
            <person name="Wu L."/>
            <person name="Ma J."/>
        </authorList>
    </citation>
    <scope>NUCLEOTIDE SEQUENCE [LARGE SCALE GENOMIC DNA]</scope>
    <source>
        <strain evidence="4">JCM 17459</strain>
    </source>
</reference>
<sequence>MTGPYDLIVCQRFRDPAVHRSLPALLAPGGVMVVTVLSAVGAPSPSRFRAGAGELSRLARASGHEALRDVEGDGEATVVLRRPGPGPVSPRRVPREHDANERHGGESS</sequence>
<name>A0ABP8EUG0_9MICO</name>
<proteinExistence type="predicted"/>
<dbReference type="RefSeq" id="WP_345040405.1">
    <property type="nucleotide sequence ID" value="NZ_BAABBA010000008.1"/>
</dbReference>
<gene>
    <name evidence="3" type="ORF">GCM10022262_19340</name>
</gene>
<accession>A0ABP8EUG0</accession>
<evidence type="ECO:0000256" key="1">
    <source>
        <dbReference type="SAM" id="MobiDB-lite"/>
    </source>
</evidence>
<keyword evidence="2" id="KW-0812">Transmembrane</keyword>
<feature type="compositionally biased region" description="Basic and acidic residues" evidence="1">
    <location>
        <begin position="93"/>
        <end position="108"/>
    </location>
</feature>
<dbReference type="Proteomes" id="UP001499841">
    <property type="component" value="Unassembled WGS sequence"/>
</dbReference>
<dbReference type="EMBL" id="BAABBA010000008">
    <property type="protein sequence ID" value="GAA4287575.1"/>
    <property type="molecule type" value="Genomic_DNA"/>
</dbReference>
<dbReference type="InterPro" id="IPR029063">
    <property type="entry name" value="SAM-dependent_MTases_sf"/>
</dbReference>
<evidence type="ECO:0000313" key="4">
    <source>
        <dbReference type="Proteomes" id="UP001499841"/>
    </source>
</evidence>
<dbReference type="SUPFAM" id="SSF53335">
    <property type="entry name" value="S-adenosyl-L-methionine-dependent methyltransferases"/>
    <property type="match status" value="1"/>
</dbReference>
<protein>
    <recommendedName>
        <fullName evidence="5">Methyltransferase domain-containing protein</fullName>
    </recommendedName>
</protein>
<evidence type="ECO:0000313" key="3">
    <source>
        <dbReference type="EMBL" id="GAA4287575.1"/>
    </source>
</evidence>
<keyword evidence="2" id="KW-0472">Membrane</keyword>
<feature type="transmembrane region" description="Helical" evidence="2">
    <location>
        <begin position="22"/>
        <end position="42"/>
    </location>
</feature>
<organism evidence="3 4">
    <name type="scientific">Georgenia daeguensis</name>
    <dbReference type="NCBI Taxonomy" id="908355"/>
    <lineage>
        <taxon>Bacteria</taxon>
        <taxon>Bacillati</taxon>
        <taxon>Actinomycetota</taxon>
        <taxon>Actinomycetes</taxon>
        <taxon>Micrococcales</taxon>
        <taxon>Bogoriellaceae</taxon>
        <taxon>Georgenia</taxon>
    </lineage>
</organism>
<keyword evidence="4" id="KW-1185">Reference proteome</keyword>
<comment type="caution">
    <text evidence="3">The sequence shown here is derived from an EMBL/GenBank/DDBJ whole genome shotgun (WGS) entry which is preliminary data.</text>
</comment>
<feature type="region of interest" description="Disordered" evidence="1">
    <location>
        <begin position="66"/>
        <end position="108"/>
    </location>
</feature>